<evidence type="ECO:0000313" key="2">
    <source>
        <dbReference type="Proteomes" id="UP000593567"/>
    </source>
</evidence>
<dbReference type="AlphaFoldDB" id="A0A7J7K5R6"/>
<protein>
    <submittedName>
        <fullName evidence="1">Uncharacterized protein</fullName>
    </submittedName>
</protein>
<keyword evidence="2" id="KW-1185">Reference proteome</keyword>
<gene>
    <name evidence="1" type="ORF">EB796_008459</name>
</gene>
<reference evidence="1" key="1">
    <citation type="submission" date="2020-06" db="EMBL/GenBank/DDBJ databases">
        <title>Draft genome of Bugula neritina, a colonial animal packing powerful symbionts and potential medicines.</title>
        <authorList>
            <person name="Rayko M."/>
        </authorList>
    </citation>
    <scope>NUCLEOTIDE SEQUENCE [LARGE SCALE GENOMIC DNA]</scope>
    <source>
        <strain evidence="1">Kwan_BN1</strain>
    </source>
</reference>
<evidence type="ECO:0000313" key="1">
    <source>
        <dbReference type="EMBL" id="KAF6033231.1"/>
    </source>
</evidence>
<dbReference type="Proteomes" id="UP000593567">
    <property type="component" value="Unassembled WGS sequence"/>
</dbReference>
<sequence length="68" mass="7328">MATSKDDLELLSSGRAPSIDKVSVMSVVERLAPFDSGEGGTARSPARPPFKQYSQTAYKFLFQSASSQ</sequence>
<name>A0A7J7K5R6_BUGNE</name>
<comment type="caution">
    <text evidence="1">The sequence shown here is derived from an EMBL/GenBank/DDBJ whole genome shotgun (WGS) entry which is preliminary data.</text>
</comment>
<organism evidence="1 2">
    <name type="scientific">Bugula neritina</name>
    <name type="common">Brown bryozoan</name>
    <name type="synonym">Sertularia neritina</name>
    <dbReference type="NCBI Taxonomy" id="10212"/>
    <lineage>
        <taxon>Eukaryota</taxon>
        <taxon>Metazoa</taxon>
        <taxon>Spiralia</taxon>
        <taxon>Lophotrochozoa</taxon>
        <taxon>Bryozoa</taxon>
        <taxon>Gymnolaemata</taxon>
        <taxon>Cheilostomatida</taxon>
        <taxon>Flustrina</taxon>
        <taxon>Buguloidea</taxon>
        <taxon>Bugulidae</taxon>
        <taxon>Bugula</taxon>
    </lineage>
</organism>
<dbReference type="EMBL" id="VXIV02001420">
    <property type="protein sequence ID" value="KAF6033231.1"/>
    <property type="molecule type" value="Genomic_DNA"/>
</dbReference>
<proteinExistence type="predicted"/>
<accession>A0A7J7K5R6</accession>